<feature type="transmembrane region" description="Helical" evidence="1">
    <location>
        <begin position="150"/>
        <end position="169"/>
    </location>
</feature>
<keyword evidence="1" id="KW-1133">Transmembrane helix</keyword>
<sequence>MEDMTKMEFLEGLRKALGNDLDRATVQENVNYYDGYISDEVSKGKTEEEVTAELGDPWVIAQTVIDAEEAKRGMSKDGSAYTSSGSVYSDPVYGDGGDYTKEDYASQNQEYQTHVHAFGFDTWWKKLLLVLGIIGIIVLVVSIVGGIISLLAPILIPLVIIMLIIRLIGGSGRRW</sequence>
<evidence type="ECO:0000313" key="3">
    <source>
        <dbReference type="Proteomes" id="UP000285666"/>
    </source>
</evidence>
<keyword evidence="1" id="KW-0812">Transmembrane</keyword>
<protein>
    <submittedName>
        <fullName evidence="2">DUF1700 domain-containing protein</fullName>
    </submittedName>
</protein>
<dbReference type="Proteomes" id="UP000285666">
    <property type="component" value="Unassembled WGS sequence"/>
</dbReference>
<reference evidence="2 3" key="1">
    <citation type="submission" date="2018-08" db="EMBL/GenBank/DDBJ databases">
        <title>A genome reference for cultivated species of the human gut microbiota.</title>
        <authorList>
            <person name="Zou Y."/>
            <person name="Xue W."/>
            <person name="Luo G."/>
        </authorList>
    </citation>
    <scope>NUCLEOTIDE SEQUENCE [LARGE SCALE GENOMIC DNA]</scope>
    <source>
        <strain evidence="2 3">AM23-7AC</strain>
    </source>
</reference>
<comment type="caution">
    <text evidence="2">The sequence shown here is derived from an EMBL/GenBank/DDBJ whole genome shotgun (WGS) entry which is preliminary data.</text>
</comment>
<dbReference type="EMBL" id="QRHN01000020">
    <property type="protein sequence ID" value="RHF76692.1"/>
    <property type="molecule type" value="Genomic_DNA"/>
</dbReference>
<evidence type="ECO:0000313" key="2">
    <source>
        <dbReference type="EMBL" id="RHF76692.1"/>
    </source>
</evidence>
<dbReference type="Pfam" id="PF22564">
    <property type="entry name" value="HAAS"/>
    <property type="match status" value="1"/>
</dbReference>
<organism evidence="2 3">
    <name type="scientific">Dorea formicigenerans</name>
    <dbReference type="NCBI Taxonomy" id="39486"/>
    <lineage>
        <taxon>Bacteria</taxon>
        <taxon>Bacillati</taxon>
        <taxon>Bacillota</taxon>
        <taxon>Clostridia</taxon>
        <taxon>Lachnospirales</taxon>
        <taxon>Lachnospiraceae</taxon>
        <taxon>Dorea</taxon>
    </lineage>
</organism>
<dbReference type="AlphaFoldDB" id="A0A414Q7H1"/>
<proteinExistence type="predicted"/>
<name>A0A414Q7H1_9FIRM</name>
<feature type="transmembrane region" description="Helical" evidence="1">
    <location>
        <begin position="127"/>
        <end position="144"/>
    </location>
</feature>
<evidence type="ECO:0000256" key="1">
    <source>
        <dbReference type="SAM" id="Phobius"/>
    </source>
</evidence>
<gene>
    <name evidence="2" type="ORF">DW658_13050</name>
</gene>
<keyword evidence="1" id="KW-0472">Membrane</keyword>
<accession>A0A414Q7H1</accession>